<evidence type="ECO:0000256" key="9">
    <source>
        <dbReference type="SAM" id="MobiDB-lite"/>
    </source>
</evidence>
<evidence type="ECO:0000259" key="10">
    <source>
        <dbReference type="Pfam" id="PF26410"/>
    </source>
</evidence>
<comment type="similarity">
    <text evidence="3">Belongs to the glycosyl hydrolase 5 (cellulase A) family.</text>
</comment>
<dbReference type="Gene3D" id="3.20.20.80">
    <property type="entry name" value="Glycosidases"/>
    <property type="match status" value="1"/>
</dbReference>
<keyword evidence="7" id="KW-0378">Hydrolase</keyword>
<dbReference type="GO" id="GO:0005576">
    <property type="term" value="C:extracellular region"/>
    <property type="evidence" value="ECO:0007669"/>
    <property type="project" value="UniProtKB-SubCell"/>
</dbReference>
<organism evidence="11 12">
    <name type="scientific">Elliptochloris bilobata</name>
    <dbReference type="NCBI Taxonomy" id="381761"/>
    <lineage>
        <taxon>Eukaryota</taxon>
        <taxon>Viridiplantae</taxon>
        <taxon>Chlorophyta</taxon>
        <taxon>core chlorophytes</taxon>
        <taxon>Trebouxiophyceae</taxon>
        <taxon>Trebouxiophyceae incertae sedis</taxon>
        <taxon>Elliptochloris clade</taxon>
        <taxon>Elliptochloris</taxon>
    </lineage>
</organism>
<name>A0AAW1QXA3_9CHLO</name>
<dbReference type="SUPFAM" id="SSF51445">
    <property type="entry name" value="(Trans)glycosidases"/>
    <property type="match status" value="1"/>
</dbReference>
<gene>
    <name evidence="11" type="ORF">WJX81_000642</name>
</gene>
<feature type="region of interest" description="Disordered" evidence="9">
    <location>
        <begin position="541"/>
        <end position="569"/>
    </location>
</feature>
<dbReference type="Proteomes" id="UP001445335">
    <property type="component" value="Unassembled WGS sequence"/>
</dbReference>
<sequence>MARAAAAAVAASSYSGFIRVSNERFVDDACKEFLPLGLNAWQLMEVGSGVVGSQSLDPLDDLFELARTNSMNTVRFFAHGINASYALQTAPGVYNETYFQGLDLALAAAARHDIKVIITMGNNWGTGDAKNTYGNWSGCYNVSDAMTWECFWVNPLARQMYKRHMLTMVSRVNTVNGRLWRDDPTIFAINLINEPRCECHPTHIPLPYNYTILPSCQNTCPDVISAWINEMSAFLRSVDPNHLISIGEEGYWGAYDPSIIWNPNAGTNGGGWVPLSGQNFTNQTANPAIDFASIHLWPDQWKTPSVDFSQNWIQSHMRAAASLNKPLILEEFGKELGTPVVLSNITERRDPYFREIYNELLSSLRSNGILRGTLFWEWALDTLEQRDGLTVLANDTTFTDIIVPALREAKAYASPAVPGCQHVAPEPAVPPVQLARPAAPLASVPLPLCRCQSWYPSCHRRPQRLWVNSVAGVLPGASVPQPAGQTATPLATQVPATSARAAGVLPSAVASFSVTFTPASPNGSLAMGSFPAAPYGGGSVRGAPPAETAGPNASGSVGTSSVGRRMLHD</sequence>
<dbReference type="GO" id="GO:0000272">
    <property type="term" value="P:polysaccharide catabolic process"/>
    <property type="evidence" value="ECO:0007669"/>
    <property type="project" value="InterPro"/>
</dbReference>
<dbReference type="GO" id="GO:0016985">
    <property type="term" value="F:mannan endo-1,4-beta-mannosidase activity"/>
    <property type="evidence" value="ECO:0007669"/>
    <property type="project" value="UniProtKB-EC"/>
</dbReference>
<evidence type="ECO:0000256" key="4">
    <source>
        <dbReference type="ARBA" id="ARBA00012706"/>
    </source>
</evidence>
<dbReference type="Pfam" id="PF26410">
    <property type="entry name" value="GH5_mannosidase"/>
    <property type="match status" value="1"/>
</dbReference>
<feature type="domain" description="Glycoside hydrolase family 5" evidence="10">
    <location>
        <begin position="16"/>
        <end position="379"/>
    </location>
</feature>
<accession>A0AAW1QXA3</accession>
<dbReference type="EMBL" id="JALJOU010000070">
    <property type="protein sequence ID" value="KAK9825831.1"/>
    <property type="molecule type" value="Genomic_DNA"/>
</dbReference>
<evidence type="ECO:0000256" key="6">
    <source>
        <dbReference type="ARBA" id="ARBA00022729"/>
    </source>
</evidence>
<keyword evidence="6" id="KW-0732">Signal</keyword>
<comment type="subcellular location">
    <subcellularLocation>
        <location evidence="2">Secreted</location>
    </subcellularLocation>
</comment>
<comment type="catalytic activity">
    <reaction evidence="1">
        <text>Random hydrolysis of (1-&gt;4)-beta-D-mannosidic linkages in mannans, galactomannans and glucomannans.</text>
        <dbReference type="EC" id="3.2.1.78"/>
    </reaction>
</comment>
<comment type="caution">
    <text evidence="11">The sequence shown here is derived from an EMBL/GenBank/DDBJ whole genome shotgun (WGS) entry which is preliminary data.</text>
</comment>
<dbReference type="InterPro" id="IPR001547">
    <property type="entry name" value="Glyco_hydro_5"/>
</dbReference>
<feature type="compositionally biased region" description="Low complexity" evidence="9">
    <location>
        <begin position="554"/>
        <end position="563"/>
    </location>
</feature>
<proteinExistence type="inferred from homology"/>
<dbReference type="EC" id="3.2.1.78" evidence="4"/>
<evidence type="ECO:0000256" key="3">
    <source>
        <dbReference type="ARBA" id="ARBA00005641"/>
    </source>
</evidence>
<evidence type="ECO:0000313" key="11">
    <source>
        <dbReference type="EMBL" id="KAK9825831.1"/>
    </source>
</evidence>
<keyword evidence="8" id="KW-0326">Glycosidase</keyword>
<dbReference type="InterPro" id="IPR045053">
    <property type="entry name" value="MAN-like"/>
</dbReference>
<keyword evidence="12" id="KW-1185">Reference proteome</keyword>
<protein>
    <recommendedName>
        <fullName evidence="4">mannan endo-1,4-beta-mannosidase</fullName>
        <ecNumber evidence="4">3.2.1.78</ecNumber>
    </recommendedName>
</protein>
<evidence type="ECO:0000313" key="12">
    <source>
        <dbReference type="Proteomes" id="UP001445335"/>
    </source>
</evidence>
<evidence type="ECO:0000256" key="1">
    <source>
        <dbReference type="ARBA" id="ARBA00001678"/>
    </source>
</evidence>
<evidence type="ECO:0000256" key="8">
    <source>
        <dbReference type="ARBA" id="ARBA00023295"/>
    </source>
</evidence>
<keyword evidence="5" id="KW-0964">Secreted</keyword>
<dbReference type="PANTHER" id="PTHR31451">
    <property type="match status" value="1"/>
</dbReference>
<reference evidence="11 12" key="1">
    <citation type="journal article" date="2024" name="Nat. Commun.">
        <title>Phylogenomics reveals the evolutionary origins of lichenization in chlorophyte algae.</title>
        <authorList>
            <person name="Puginier C."/>
            <person name="Libourel C."/>
            <person name="Otte J."/>
            <person name="Skaloud P."/>
            <person name="Haon M."/>
            <person name="Grisel S."/>
            <person name="Petersen M."/>
            <person name="Berrin J.G."/>
            <person name="Delaux P.M."/>
            <person name="Dal Grande F."/>
            <person name="Keller J."/>
        </authorList>
    </citation>
    <scope>NUCLEOTIDE SEQUENCE [LARGE SCALE GENOMIC DNA]</scope>
    <source>
        <strain evidence="11 12">SAG 245.80</strain>
    </source>
</reference>
<dbReference type="PANTHER" id="PTHR31451:SF39">
    <property type="entry name" value="MANNAN ENDO-1,4-BETA-MANNOSIDASE 1"/>
    <property type="match status" value="1"/>
</dbReference>
<dbReference type="AlphaFoldDB" id="A0AAW1QXA3"/>
<evidence type="ECO:0000256" key="5">
    <source>
        <dbReference type="ARBA" id="ARBA00022525"/>
    </source>
</evidence>
<evidence type="ECO:0000256" key="2">
    <source>
        <dbReference type="ARBA" id="ARBA00004613"/>
    </source>
</evidence>
<evidence type="ECO:0000256" key="7">
    <source>
        <dbReference type="ARBA" id="ARBA00022801"/>
    </source>
</evidence>
<dbReference type="InterPro" id="IPR017853">
    <property type="entry name" value="GH"/>
</dbReference>